<dbReference type="Proteomes" id="UP000483293">
    <property type="component" value="Unassembled WGS sequence"/>
</dbReference>
<dbReference type="EMBL" id="WHZV01000001">
    <property type="protein sequence ID" value="NEG54702.1"/>
    <property type="molecule type" value="Genomic_DNA"/>
</dbReference>
<keyword evidence="1" id="KW-1133">Transmembrane helix</keyword>
<evidence type="ECO:0000313" key="2">
    <source>
        <dbReference type="EMBL" id="NEG54702.1"/>
    </source>
</evidence>
<accession>A0A6L9ST61</accession>
<sequence>MPWWIWLLLVLFMVAMLVIGGVYVFRRGLAALHVITDTGMQVGERLDRMGRPQTDDGPGPVPAFTRPLHETAERYERAQVEVIARRQAKRDRHVRAWRRWRNAF</sequence>
<feature type="transmembrane region" description="Helical" evidence="1">
    <location>
        <begin position="6"/>
        <end position="25"/>
    </location>
</feature>
<keyword evidence="3" id="KW-1185">Reference proteome</keyword>
<evidence type="ECO:0000313" key="3">
    <source>
        <dbReference type="Proteomes" id="UP000483293"/>
    </source>
</evidence>
<protein>
    <submittedName>
        <fullName evidence="2">Uncharacterized protein</fullName>
    </submittedName>
</protein>
<name>A0A6L9ST61_9BIFI</name>
<evidence type="ECO:0000256" key="1">
    <source>
        <dbReference type="SAM" id="Phobius"/>
    </source>
</evidence>
<keyword evidence="1" id="KW-0472">Membrane</keyword>
<dbReference type="RefSeq" id="WP_163196371.1">
    <property type="nucleotide sequence ID" value="NZ_WHZV01000001.1"/>
</dbReference>
<keyword evidence="1" id="KW-0812">Transmembrane</keyword>
<dbReference type="AlphaFoldDB" id="A0A6L9ST61"/>
<reference evidence="2 3" key="1">
    <citation type="submission" date="2019-10" db="EMBL/GenBank/DDBJ databases">
        <title>Bifidobacterium from non-human primates.</title>
        <authorList>
            <person name="Modesto M."/>
        </authorList>
    </citation>
    <scope>NUCLEOTIDE SEQUENCE [LARGE SCALE GENOMIC DNA]</scope>
    <source>
        <strain evidence="2 3">SMA15</strain>
    </source>
</reference>
<gene>
    <name evidence="2" type="ORF">GFD21_02665</name>
</gene>
<proteinExistence type="predicted"/>
<organism evidence="2 3">
    <name type="scientific">Bifidobacterium platyrrhinorum</name>
    <dbReference type="NCBI Taxonomy" id="2661628"/>
    <lineage>
        <taxon>Bacteria</taxon>
        <taxon>Bacillati</taxon>
        <taxon>Actinomycetota</taxon>
        <taxon>Actinomycetes</taxon>
        <taxon>Bifidobacteriales</taxon>
        <taxon>Bifidobacteriaceae</taxon>
        <taxon>Bifidobacterium</taxon>
    </lineage>
</organism>
<comment type="caution">
    <text evidence="2">The sequence shown here is derived from an EMBL/GenBank/DDBJ whole genome shotgun (WGS) entry which is preliminary data.</text>
</comment>